<accession>A0AAP9MI80</accession>
<sequence>MKKTLIAMLSISMLFGFSLSNGSISAKSRQDTSEANNIMEALKDYEYRELTYEEYVQAVAEAEHITYNAAEARVSLGTRGNTRAATYGEFTRYYDLNDAPLNSYKIKYGVLATWYSPSSSEPWSSRKWMTIHATLLEPGENVRGFTYYSKNASITSNYIINYYASVKYYIFEQPSKSGTINDIFAI</sequence>
<dbReference type="GeneID" id="61926832"/>
<proteinExistence type="predicted"/>
<dbReference type="EMBL" id="CP048838">
    <property type="protein sequence ID" value="QJA03619.1"/>
    <property type="molecule type" value="Genomic_DNA"/>
</dbReference>
<reference evidence="2 3" key="1">
    <citation type="submission" date="2020-02" db="EMBL/GenBank/DDBJ databases">
        <authorList>
            <person name="Kociolek L.K."/>
            <person name="Ozer E.A."/>
        </authorList>
    </citation>
    <scope>NUCLEOTIDE SEQUENCE [LARGE SCALE GENOMIC DNA]</scope>
    <source>
        <strain evidence="2 3">ATCC 14501</strain>
    </source>
</reference>
<keyword evidence="1" id="KW-0732">Signal</keyword>
<evidence type="ECO:0000313" key="2">
    <source>
        <dbReference type="EMBL" id="QJA03619.1"/>
    </source>
</evidence>
<dbReference type="Proteomes" id="UP000503330">
    <property type="component" value="Chromosome"/>
</dbReference>
<protein>
    <submittedName>
        <fullName evidence="2">Uncharacterized protein</fullName>
    </submittedName>
</protein>
<gene>
    <name evidence="2" type="ORF">G4D54_14805</name>
</gene>
<dbReference type="AlphaFoldDB" id="A0AAP9MI80"/>
<feature type="signal peptide" evidence="1">
    <location>
        <begin position="1"/>
        <end position="20"/>
    </location>
</feature>
<dbReference type="RefSeq" id="WP_002609950.1">
    <property type="nucleotide sequence ID" value="NZ_BAAACC010000010.1"/>
</dbReference>
<name>A0AAP9MI80_CLOIN</name>
<evidence type="ECO:0000256" key="1">
    <source>
        <dbReference type="SAM" id="SignalP"/>
    </source>
</evidence>
<feature type="chain" id="PRO_5042915212" evidence="1">
    <location>
        <begin position="21"/>
        <end position="186"/>
    </location>
</feature>
<evidence type="ECO:0000313" key="3">
    <source>
        <dbReference type="Proteomes" id="UP000503330"/>
    </source>
</evidence>
<organism evidence="2 3">
    <name type="scientific">Clostridium innocuum</name>
    <dbReference type="NCBI Taxonomy" id="1522"/>
    <lineage>
        <taxon>Bacteria</taxon>
        <taxon>Bacillati</taxon>
        <taxon>Bacillota</taxon>
        <taxon>Clostridia</taxon>
        <taxon>Eubacteriales</taxon>
        <taxon>Clostridiaceae</taxon>
        <taxon>Clostridium</taxon>
    </lineage>
</organism>